<dbReference type="Proteomes" id="UP001396334">
    <property type="component" value="Unassembled WGS sequence"/>
</dbReference>
<protein>
    <recommendedName>
        <fullName evidence="4">BZIP domain-containing protein</fullName>
    </recommendedName>
</protein>
<keyword evidence="1" id="KW-0175">Coiled coil</keyword>
<name>A0ABR2PWM4_9ROSI</name>
<gene>
    <name evidence="2" type="ORF">V6N11_048899</name>
</gene>
<evidence type="ECO:0000313" key="2">
    <source>
        <dbReference type="EMBL" id="KAK8992831.1"/>
    </source>
</evidence>
<keyword evidence="3" id="KW-1185">Reference proteome</keyword>
<accession>A0ABR2PWM4</accession>
<proteinExistence type="predicted"/>
<evidence type="ECO:0000313" key="3">
    <source>
        <dbReference type="Proteomes" id="UP001396334"/>
    </source>
</evidence>
<organism evidence="2 3">
    <name type="scientific">Hibiscus sabdariffa</name>
    <name type="common">roselle</name>
    <dbReference type="NCBI Taxonomy" id="183260"/>
    <lineage>
        <taxon>Eukaryota</taxon>
        <taxon>Viridiplantae</taxon>
        <taxon>Streptophyta</taxon>
        <taxon>Embryophyta</taxon>
        <taxon>Tracheophyta</taxon>
        <taxon>Spermatophyta</taxon>
        <taxon>Magnoliopsida</taxon>
        <taxon>eudicotyledons</taxon>
        <taxon>Gunneridae</taxon>
        <taxon>Pentapetalae</taxon>
        <taxon>rosids</taxon>
        <taxon>malvids</taxon>
        <taxon>Malvales</taxon>
        <taxon>Malvaceae</taxon>
        <taxon>Malvoideae</taxon>
        <taxon>Hibiscus</taxon>
    </lineage>
</organism>
<reference evidence="2 3" key="1">
    <citation type="journal article" date="2024" name="G3 (Bethesda)">
        <title>Genome assembly of Hibiscus sabdariffa L. provides insights into metabolisms of medicinal natural products.</title>
        <authorList>
            <person name="Kim T."/>
        </authorList>
    </citation>
    <scope>NUCLEOTIDE SEQUENCE [LARGE SCALE GENOMIC DNA]</scope>
    <source>
        <strain evidence="2">TK-2024</strain>
        <tissue evidence="2">Old leaves</tissue>
    </source>
</reference>
<comment type="caution">
    <text evidence="2">The sequence shown here is derived from an EMBL/GenBank/DDBJ whole genome shotgun (WGS) entry which is preliminary data.</text>
</comment>
<feature type="coiled-coil region" evidence="1">
    <location>
        <begin position="77"/>
        <end position="139"/>
    </location>
</feature>
<evidence type="ECO:0008006" key="4">
    <source>
        <dbReference type="Google" id="ProtNLM"/>
    </source>
</evidence>
<evidence type="ECO:0000256" key="1">
    <source>
        <dbReference type="SAM" id="Coils"/>
    </source>
</evidence>
<sequence>MINLRLLHVFPTAAPYAKLLQVSRDGPYIGDSQQPNDLISHHQNLAQNHQELHKPLSKDQKYRQRLKAREQEKNGQRAKLISENKMLKDEVAQLRSDNKMLRSVTDEQFARLGLLNEMLISYYEQLARLISEIEMLRNNKDEQFASFIWEIEKLRKEIASIKH</sequence>
<dbReference type="EMBL" id="JBBPBN010000050">
    <property type="protein sequence ID" value="KAK8992831.1"/>
    <property type="molecule type" value="Genomic_DNA"/>
</dbReference>